<feature type="transmembrane region" description="Helical" evidence="5">
    <location>
        <begin position="246"/>
        <end position="267"/>
    </location>
</feature>
<proteinExistence type="predicted"/>
<feature type="transmembrane region" description="Helical" evidence="5">
    <location>
        <begin position="147"/>
        <end position="170"/>
    </location>
</feature>
<name>A0A068NVA0_FIMGI</name>
<dbReference type="Gene3D" id="1.20.1740.10">
    <property type="entry name" value="Amino acid/polyamine transporter I"/>
    <property type="match status" value="1"/>
</dbReference>
<keyword evidence="3 5" id="KW-1133">Transmembrane helix</keyword>
<dbReference type="InterPro" id="IPR053153">
    <property type="entry name" value="APC_K+_Transporter"/>
</dbReference>
<protein>
    <recommendedName>
        <fullName evidence="8">Amino acid permease</fullName>
    </recommendedName>
</protein>
<dbReference type="HOGENOM" id="CLU_017999_1_0_0"/>
<dbReference type="InterPro" id="IPR002293">
    <property type="entry name" value="AA/rel_permease1"/>
</dbReference>
<dbReference type="Pfam" id="PF13520">
    <property type="entry name" value="AA_permease_2"/>
    <property type="match status" value="1"/>
</dbReference>
<feature type="transmembrane region" description="Helical" evidence="5">
    <location>
        <begin position="310"/>
        <end position="328"/>
    </location>
</feature>
<dbReference type="PANTHER" id="PTHR47704">
    <property type="entry name" value="POTASSIUM TRANSPORTER KIMA"/>
    <property type="match status" value="1"/>
</dbReference>
<evidence type="ECO:0000256" key="1">
    <source>
        <dbReference type="ARBA" id="ARBA00004141"/>
    </source>
</evidence>
<dbReference type="AlphaFoldDB" id="A0A068NVA0"/>
<evidence type="ECO:0000256" key="2">
    <source>
        <dbReference type="ARBA" id="ARBA00022692"/>
    </source>
</evidence>
<feature type="transmembrane region" description="Helical" evidence="5">
    <location>
        <begin position="60"/>
        <end position="83"/>
    </location>
</feature>
<dbReference type="GO" id="GO:0016020">
    <property type="term" value="C:membrane"/>
    <property type="evidence" value="ECO:0007669"/>
    <property type="project" value="UniProtKB-SubCell"/>
</dbReference>
<feature type="transmembrane region" description="Helical" evidence="5">
    <location>
        <begin position="103"/>
        <end position="127"/>
    </location>
</feature>
<dbReference type="STRING" id="661478.OP10G_3327"/>
<sequence length="523" mass="56221">MVAAAALMLDYILNVAVGISAGVGALVSAVPSLHPHILALCLSILGLITVVNLRGVRESGVVLAFPTYIFLACMGSVLVLGLLRVATSGGSPIPRAPLPSPSATLVPASAWLLVRAFASGCTAMTGVEAVSNAVQAFRKPTVKNARLTLGALVLLLSLLLIGIATLTRAYGIVATSPDSPSYQSVLSQLAAAVVGRGWLYYVTIGSTLAILALSANTSFAGFPRLCRLLAQDDYLPHAFATVGRRLVYSIGIVFLAVVAGALLIVFGGITDRLIPLFAVGALLAFTMSQWGMVKHYGLMTDRRGKGKRSVNLVGAVTTGAALAVVLAAKFTDGAWITLVLIGGMIWLFLRVKRHYRFIERLTHAGEPLDVENLHAPVAIVPLTAWSKVTAKALRFALTMSDDVRALHISIDEEEERKVCAEWRRHVELPLAGTDRAVPRLDTIRSPYRRLSGPLLTFLLRTQHDHPEQTVAVIIPELVEAKWYQFFLHNQKAAALKMALLLRGGSRVVVVSVPWYTDEPEEPR</sequence>
<evidence type="ECO:0000313" key="7">
    <source>
        <dbReference type="Proteomes" id="UP000027982"/>
    </source>
</evidence>
<keyword evidence="7" id="KW-1185">Reference proteome</keyword>
<dbReference type="eggNOG" id="COG0531">
    <property type="taxonomic scope" value="Bacteria"/>
</dbReference>
<evidence type="ECO:0008006" key="8">
    <source>
        <dbReference type="Google" id="ProtNLM"/>
    </source>
</evidence>
<dbReference type="Proteomes" id="UP000027982">
    <property type="component" value="Chromosome"/>
</dbReference>
<organism evidence="6 7">
    <name type="scientific">Fimbriimonas ginsengisoli Gsoil 348</name>
    <dbReference type="NCBI Taxonomy" id="661478"/>
    <lineage>
        <taxon>Bacteria</taxon>
        <taxon>Bacillati</taxon>
        <taxon>Armatimonadota</taxon>
        <taxon>Fimbriimonadia</taxon>
        <taxon>Fimbriimonadales</taxon>
        <taxon>Fimbriimonadaceae</taxon>
        <taxon>Fimbriimonas</taxon>
    </lineage>
</organism>
<reference evidence="6 7" key="1">
    <citation type="journal article" date="2014" name="PLoS ONE">
        <title>The first complete genome sequence of the class fimbriimonadia in the phylum armatimonadetes.</title>
        <authorList>
            <person name="Hu Z.Y."/>
            <person name="Wang Y.Z."/>
            <person name="Im W.T."/>
            <person name="Wang S.Y."/>
            <person name="Zhao G.P."/>
            <person name="Zheng H.J."/>
            <person name="Quan Z.X."/>
        </authorList>
    </citation>
    <scope>NUCLEOTIDE SEQUENCE [LARGE SCALE GENOMIC DNA]</scope>
    <source>
        <strain evidence="6">Gsoil 348</strain>
    </source>
</reference>
<dbReference type="EMBL" id="CP007139">
    <property type="protein sequence ID" value="AIE86695.1"/>
    <property type="molecule type" value="Genomic_DNA"/>
</dbReference>
<feature type="transmembrane region" description="Helical" evidence="5">
    <location>
        <begin position="36"/>
        <end position="53"/>
    </location>
</feature>
<gene>
    <name evidence="6" type="ORF">OP10G_3327</name>
</gene>
<keyword evidence="4 5" id="KW-0472">Membrane</keyword>
<dbReference type="PANTHER" id="PTHR47704:SF1">
    <property type="entry name" value="POTASSIUM TRANSPORTER KIMA"/>
    <property type="match status" value="1"/>
</dbReference>
<evidence type="ECO:0000256" key="3">
    <source>
        <dbReference type="ARBA" id="ARBA00022989"/>
    </source>
</evidence>
<evidence type="ECO:0000256" key="4">
    <source>
        <dbReference type="ARBA" id="ARBA00023136"/>
    </source>
</evidence>
<dbReference type="KEGG" id="fgi:OP10G_3327"/>
<feature type="transmembrane region" description="Helical" evidence="5">
    <location>
        <begin position="273"/>
        <end position="290"/>
    </location>
</feature>
<comment type="subcellular location">
    <subcellularLocation>
        <location evidence="1">Membrane</location>
        <topology evidence="1">Multi-pass membrane protein</topology>
    </subcellularLocation>
</comment>
<evidence type="ECO:0000256" key="5">
    <source>
        <dbReference type="SAM" id="Phobius"/>
    </source>
</evidence>
<feature type="transmembrane region" description="Helical" evidence="5">
    <location>
        <begin position="12"/>
        <end position="30"/>
    </location>
</feature>
<feature type="transmembrane region" description="Helical" evidence="5">
    <location>
        <begin position="198"/>
        <end position="225"/>
    </location>
</feature>
<accession>A0A068NVA0</accession>
<feature type="transmembrane region" description="Helical" evidence="5">
    <location>
        <begin position="334"/>
        <end position="351"/>
    </location>
</feature>
<dbReference type="GO" id="GO:0022857">
    <property type="term" value="F:transmembrane transporter activity"/>
    <property type="evidence" value="ECO:0007669"/>
    <property type="project" value="InterPro"/>
</dbReference>
<evidence type="ECO:0000313" key="6">
    <source>
        <dbReference type="EMBL" id="AIE86695.1"/>
    </source>
</evidence>
<keyword evidence="2 5" id="KW-0812">Transmembrane</keyword>